<name>A0A0E9XXK5_ANGAN</name>
<dbReference type="AlphaFoldDB" id="A0A0E9XXK5"/>
<dbReference type="EMBL" id="GBXM01001125">
    <property type="protein sequence ID" value="JAI07453.1"/>
    <property type="molecule type" value="Transcribed_RNA"/>
</dbReference>
<protein>
    <submittedName>
        <fullName evidence="1">Uncharacterized protein</fullName>
    </submittedName>
</protein>
<evidence type="ECO:0000313" key="1">
    <source>
        <dbReference type="EMBL" id="JAI07453.1"/>
    </source>
</evidence>
<accession>A0A0E9XXK5</accession>
<reference evidence="1" key="1">
    <citation type="submission" date="2014-11" db="EMBL/GenBank/DDBJ databases">
        <authorList>
            <person name="Amaro Gonzalez C."/>
        </authorList>
    </citation>
    <scope>NUCLEOTIDE SEQUENCE</scope>
</reference>
<sequence>MWPGLPITSIKANVIGDNLKFR</sequence>
<proteinExistence type="predicted"/>
<reference evidence="1" key="2">
    <citation type="journal article" date="2015" name="Fish Shellfish Immunol.">
        <title>Early steps in the European eel (Anguilla anguilla)-Vibrio vulnificus interaction in the gills: Role of the RtxA13 toxin.</title>
        <authorList>
            <person name="Callol A."/>
            <person name="Pajuelo D."/>
            <person name="Ebbesson L."/>
            <person name="Teles M."/>
            <person name="MacKenzie S."/>
            <person name="Amaro C."/>
        </authorList>
    </citation>
    <scope>NUCLEOTIDE SEQUENCE</scope>
</reference>
<organism evidence="1">
    <name type="scientific">Anguilla anguilla</name>
    <name type="common">European freshwater eel</name>
    <name type="synonym">Muraena anguilla</name>
    <dbReference type="NCBI Taxonomy" id="7936"/>
    <lineage>
        <taxon>Eukaryota</taxon>
        <taxon>Metazoa</taxon>
        <taxon>Chordata</taxon>
        <taxon>Craniata</taxon>
        <taxon>Vertebrata</taxon>
        <taxon>Euteleostomi</taxon>
        <taxon>Actinopterygii</taxon>
        <taxon>Neopterygii</taxon>
        <taxon>Teleostei</taxon>
        <taxon>Anguilliformes</taxon>
        <taxon>Anguillidae</taxon>
        <taxon>Anguilla</taxon>
    </lineage>
</organism>